<feature type="domain" description="Peptidase M10 metallopeptidase" evidence="11">
    <location>
        <begin position="108"/>
        <end position="184"/>
    </location>
</feature>
<evidence type="ECO:0000256" key="8">
    <source>
        <dbReference type="PIRSR" id="PIRSR621190-1"/>
    </source>
</evidence>
<evidence type="ECO:0000256" key="6">
    <source>
        <dbReference type="ARBA" id="ARBA00023049"/>
    </source>
</evidence>
<dbReference type="GO" id="GO:0006508">
    <property type="term" value="P:proteolysis"/>
    <property type="evidence" value="ECO:0007669"/>
    <property type="project" value="UniProtKB-KW"/>
</dbReference>
<organism evidence="12">
    <name type="scientific">Populus trichocarpa</name>
    <name type="common">Western balsam poplar</name>
    <name type="synonym">Populus balsamifera subsp. trichocarpa</name>
    <dbReference type="NCBI Taxonomy" id="3694"/>
    <lineage>
        <taxon>Eukaryota</taxon>
        <taxon>Viridiplantae</taxon>
        <taxon>Streptophyta</taxon>
        <taxon>Embryophyta</taxon>
        <taxon>Tracheophyta</taxon>
        <taxon>Spermatophyta</taxon>
        <taxon>Magnoliopsida</taxon>
        <taxon>eudicotyledons</taxon>
        <taxon>Gunneridae</taxon>
        <taxon>Pentapetalae</taxon>
        <taxon>rosids</taxon>
        <taxon>fabids</taxon>
        <taxon>Malpighiales</taxon>
        <taxon>Salicaceae</taxon>
        <taxon>Saliceae</taxon>
        <taxon>Populus</taxon>
    </lineage>
</organism>
<dbReference type="GO" id="GO:0030198">
    <property type="term" value="P:extracellular matrix organization"/>
    <property type="evidence" value="ECO:0000318"/>
    <property type="project" value="GO_Central"/>
</dbReference>
<protein>
    <recommendedName>
        <fullName evidence="11">Peptidase M10 metallopeptidase domain-containing protein</fullName>
    </recommendedName>
</protein>
<dbReference type="InterPro" id="IPR021190">
    <property type="entry name" value="Pept_M10A"/>
</dbReference>
<keyword evidence="7" id="KW-0865">Zymogen</keyword>
<feature type="binding site" evidence="9">
    <location>
        <position position="176"/>
    </location>
    <ligand>
        <name>Zn(2+)</name>
        <dbReference type="ChEBI" id="CHEBI:29105"/>
        <label>2</label>
        <note>catalytic</note>
    </ligand>
</feature>
<feature type="binding site" evidence="9">
    <location>
        <position position="165"/>
    </location>
    <ligand>
        <name>Zn(2+)</name>
        <dbReference type="ChEBI" id="CHEBI:29105"/>
        <label>2</label>
        <note>catalytic</note>
    </ligand>
</feature>
<dbReference type="InterPro" id="IPR001818">
    <property type="entry name" value="Pept_M10_metallopeptidase"/>
</dbReference>
<feature type="binding site" evidence="9">
    <location>
        <position position="110"/>
    </location>
    <ligand>
        <name>Ca(2+)</name>
        <dbReference type="ChEBI" id="CHEBI:29108"/>
        <label>2</label>
    </ligand>
</feature>
<feature type="chain" id="PRO_5015087504" description="Peptidase M10 metallopeptidase domain-containing protein" evidence="10">
    <location>
        <begin position="27"/>
        <end position="184"/>
    </location>
</feature>
<dbReference type="EMBL" id="CM009290">
    <property type="protein sequence ID" value="PNT58133.1"/>
    <property type="molecule type" value="Genomic_DNA"/>
</dbReference>
<dbReference type="PANTHER" id="PTHR10201">
    <property type="entry name" value="MATRIX METALLOPROTEINASE"/>
    <property type="match status" value="1"/>
</dbReference>
<feature type="binding site" evidence="9">
    <location>
        <position position="169"/>
    </location>
    <ligand>
        <name>Zn(2+)</name>
        <dbReference type="ChEBI" id="CHEBI:29105"/>
        <label>2</label>
        <note>catalytic</note>
    </ligand>
</feature>
<dbReference type="EMBL" id="KZ623378">
    <property type="protein sequence ID" value="PNS23393.1"/>
    <property type="molecule type" value="Genomic_DNA"/>
</dbReference>
<evidence type="ECO:0000259" key="11">
    <source>
        <dbReference type="Pfam" id="PF00413"/>
    </source>
</evidence>
<keyword evidence="14" id="KW-1185">Reference proteome</keyword>
<evidence type="ECO:0000313" key="12">
    <source>
        <dbReference type="EMBL" id="PNS23393.1"/>
    </source>
</evidence>
<dbReference type="eggNOG" id="KOG1565">
    <property type="taxonomic scope" value="Eukaryota"/>
</dbReference>
<evidence type="ECO:0000256" key="5">
    <source>
        <dbReference type="ARBA" id="ARBA00022833"/>
    </source>
</evidence>
<dbReference type="InterPro" id="IPR024079">
    <property type="entry name" value="MetalloPept_cat_dom_sf"/>
</dbReference>
<dbReference type="PANTHER" id="PTHR10201:SF249">
    <property type="entry name" value="METALLOENDOPROTEINASE 1-MMP"/>
    <property type="match status" value="1"/>
</dbReference>
<dbReference type="InterPro" id="IPR021158">
    <property type="entry name" value="Pept_M10A_Zn_BS"/>
</dbReference>
<dbReference type="HOGENOM" id="CLU_1470556_0_0_1"/>
<evidence type="ECO:0000256" key="4">
    <source>
        <dbReference type="ARBA" id="ARBA00022801"/>
    </source>
</evidence>
<evidence type="ECO:0000313" key="14">
    <source>
        <dbReference type="Proteomes" id="UP000006729"/>
    </source>
</evidence>
<dbReference type="Proteomes" id="UP000006729">
    <property type="component" value="Chromosome 1"/>
</dbReference>
<evidence type="ECO:0000256" key="7">
    <source>
        <dbReference type="ARBA" id="ARBA00023145"/>
    </source>
</evidence>
<keyword evidence="2 9" id="KW-0479">Metal-binding</keyword>
<evidence type="ECO:0000256" key="10">
    <source>
        <dbReference type="SAM" id="SignalP"/>
    </source>
</evidence>
<proteinExistence type="predicted"/>
<accession>B9GIM1</accession>
<evidence type="ECO:0000256" key="2">
    <source>
        <dbReference type="ARBA" id="ARBA00022723"/>
    </source>
</evidence>
<keyword evidence="3 10" id="KW-0732">Signal</keyword>
<dbReference type="Pfam" id="PF00413">
    <property type="entry name" value="Peptidase_M10"/>
    <property type="match status" value="1"/>
</dbReference>
<keyword evidence="5 9" id="KW-0862">Zinc</keyword>
<feature type="binding site" evidence="9">
    <location>
        <position position="131"/>
    </location>
    <ligand>
        <name>Zn(2+)</name>
        <dbReference type="ChEBI" id="CHEBI:29105"/>
        <label>1</label>
    </ligand>
</feature>
<comment type="cofactor">
    <cofactor evidence="9">
        <name>Ca(2+)</name>
        <dbReference type="ChEBI" id="CHEBI:29108"/>
    </cofactor>
    <text evidence="9">Can bind about 5 Ca(2+) ions per subunit.</text>
</comment>
<feature type="signal peptide" evidence="10">
    <location>
        <begin position="1"/>
        <end position="26"/>
    </location>
</feature>
<gene>
    <name evidence="13" type="ORF">POPTR_001G340700</name>
    <name evidence="12" type="ORF">POPTR_T067400</name>
</gene>
<dbReference type="GO" id="GO:0031012">
    <property type="term" value="C:extracellular matrix"/>
    <property type="evidence" value="ECO:0007669"/>
    <property type="project" value="InterPro"/>
</dbReference>
<dbReference type="GO" id="GO:0004222">
    <property type="term" value="F:metalloendopeptidase activity"/>
    <property type="evidence" value="ECO:0000318"/>
    <property type="project" value="GO_Central"/>
</dbReference>
<name>B9GIM1_POPTR</name>
<dbReference type="PROSITE" id="PS00546">
    <property type="entry name" value="CYSTEINE_SWITCH"/>
    <property type="match status" value="1"/>
</dbReference>
<reference evidence="12" key="2">
    <citation type="submission" date="2017-07" db="EMBL/GenBank/DDBJ databases">
        <title>WGS assembly of Populus trichocarpa.</title>
        <authorList>
            <person name="Tuskan G."/>
            <person name="Difazio S."/>
            <person name="Jansson S."/>
            <person name="Bohlmann J."/>
            <person name="Grigoriev I."/>
            <person name="Hellsten U."/>
            <person name="Putnam N."/>
            <person name="Ralph S."/>
            <person name="Rombauts S."/>
            <person name="Salamov A."/>
            <person name="Schein J."/>
            <person name="Sterck L."/>
            <person name="Aerts A."/>
            <person name="Bhalerao R."/>
            <person name="Bhalerao R."/>
            <person name="Blaudez D."/>
            <person name="Boerjan W."/>
            <person name="Brun A."/>
            <person name="Brunner A."/>
            <person name="Busov V."/>
            <person name="Campbell M."/>
            <person name="Carlson J."/>
            <person name="Chalot M."/>
            <person name="Chapman J."/>
            <person name="Chen G."/>
            <person name="Cooper D."/>
            <person name="Coutinho P."/>
            <person name="Couturier J."/>
            <person name="Covert S."/>
            <person name="Cronk Q."/>
            <person name="Cunningham R."/>
            <person name="Davis J."/>
            <person name="Degroeve S."/>
            <person name="Dejardin A."/>
            <person name="Depamphilis C."/>
            <person name="Detter J."/>
            <person name="Dirks B."/>
            <person name="Dubchak I."/>
            <person name="Duplessis S."/>
            <person name="Ehlting J."/>
            <person name="Ellis B."/>
            <person name="Gendler K."/>
            <person name="Goodstein D."/>
            <person name="Gribskov M."/>
            <person name="Grimwood J."/>
            <person name="Groover A."/>
            <person name="Gunter L."/>
            <person name="Hamberger B."/>
            <person name="Heinze B."/>
            <person name="Helariutta Y."/>
            <person name="Henrissat B."/>
            <person name="Holligan D."/>
            <person name="Holt R."/>
            <person name="Huang W."/>
            <person name="Islam-Faridi N."/>
            <person name="Jones S."/>
            <person name="Jones-Rhoades M."/>
            <person name="Jorgensen R."/>
            <person name="Joshi C."/>
            <person name="Kangasjarvi J."/>
            <person name="Karlsson J."/>
            <person name="Kelleher C."/>
            <person name="Kirkpatrick R."/>
            <person name="Kirst M."/>
            <person name="Kohler A."/>
            <person name="Kalluri U."/>
            <person name="Larimer F."/>
            <person name="Leebens-Mack J."/>
            <person name="Leple J."/>
            <person name="Locascio P."/>
            <person name="Lou Y."/>
            <person name="Lucas S."/>
            <person name="Martin F."/>
            <person name="Montanini B."/>
            <person name="Napoli C."/>
            <person name="Nelson D."/>
            <person name="Nelson C."/>
            <person name="Nieminen K."/>
            <person name="Nilsson O."/>
            <person name="Pereda V."/>
            <person name="Peter G."/>
            <person name="Philippe R."/>
            <person name="Pilate G."/>
            <person name="Poliakov A."/>
            <person name="Razumovskaya J."/>
            <person name="Richardson P."/>
            <person name="Rinaldi C."/>
            <person name="Ritland K."/>
            <person name="Rouze P."/>
            <person name="Ryaboy D."/>
            <person name="Schmutz J."/>
            <person name="Schrader J."/>
            <person name="Segerman B."/>
            <person name="Shin H."/>
            <person name="Siddiqui A."/>
            <person name="Sterky F."/>
            <person name="Terry A."/>
            <person name="Tsai C."/>
            <person name="Uberbacher E."/>
            <person name="Unneberg P."/>
            <person name="Vahala J."/>
            <person name="Wall K."/>
            <person name="Wessler S."/>
            <person name="Yang G."/>
            <person name="Yin T."/>
            <person name="Douglas C."/>
            <person name="Marra M."/>
            <person name="Sandberg G."/>
            <person name="Van De Peer Y."/>
            <person name="Rokhsar D."/>
        </authorList>
    </citation>
    <scope>NUCLEOTIDE SEQUENCE</scope>
    <source>
        <strain evidence="12">Nisqually-1</strain>
    </source>
</reference>
<dbReference type="GO" id="GO:0008270">
    <property type="term" value="F:zinc ion binding"/>
    <property type="evidence" value="ECO:0007669"/>
    <property type="project" value="InterPro"/>
</dbReference>
<dbReference type="GO" id="GO:0030574">
    <property type="term" value="P:collagen catabolic process"/>
    <property type="evidence" value="ECO:0000318"/>
    <property type="project" value="GO_Central"/>
</dbReference>
<evidence type="ECO:0000256" key="1">
    <source>
        <dbReference type="ARBA" id="ARBA00022670"/>
    </source>
</evidence>
<evidence type="ECO:0000313" key="13">
    <source>
        <dbReference type="EMBL" id="PNT58133.1"/>
    </source>
</evidence>
<dbReference type="Gene3D" id="3.40.390.10">
    <property type="entry name" value="Collagenase (Catalytic Domain)"/>
    <property type="match status" value="1"/>
</dbReference>
<feature type="binding site" evidence="9">
    <location>
        <position position="184"/>
    </location>
    <ligand>
        <name>Zn(2+)</name>
        <dbReference type="ChEBI" id="CHEBI:29105"/>
        <label>2</label>
        <note>catalytic</note>
    </ligand>
</feature>
<keyword evidence="9" id="KW-0106">Calcium</keyword>
<dbReference type="PRINTS" id="PR00138">
    <property type="entry name" value="MATRIXIN"/>
</dbReference>
<feature type="active site" evidence="8">
    <location>
        <position position="166"/>
    </location>
</feature>
<dbReference type="AlphaFoldDB" id="B9GIM1"/>
<keyword evidence="4" id="KW-0378">Hydrolase</keyword>
<dbReference type="SUPFAM" id="SSF55486">
    <property type="entry name" value="Metalloproteases ('zincins'), catalytic domain"/>
    <property type="match status" value="1"/>
</dbReference>
<comment type="cofactor">
    <cofactor evidence="9">
        <name>Zn(2+)</name>
        <dbReference type="ChEBI" id="CHEBI:29105"/>
    </cofactor>
    <text evidence="9">Binds 2 Zn(2+) ions per subunit.</text>
</comment>
<keyword evidence="1" id="KW-0645">Protease</keyword>
<dbReference type="STRING" id="3694.B9GIM1"/>
<dbReference type="MEROPS" id="M10.012"/>
<evidence type="ECO:0000256" key="3">
    <source>
        <dbReference type="ARBA" id="ARBA00022729"/>
    </source>
</evidence>
<sequence>MVSKAFLCFAFLCFLLLSNLSKAIWAHPNEHIHPSFEFIKHLQGSKIGDKAEDGEKISRMMMPRCGVPDIIDGKTRMHAAGSYNIQYAYFDGAPKWPYTRGYLNWGLQPDIKIGFVNKSSHPGFADGVLGHACPPTDGTMYFNAGQNWSQDAVQGSYDIGTLGLHELGHILGLNNHSSVEDAIM</sequence>
<reference evidence="12 14" key="1">
    <citation type="journal article" date="2006" name="Science">
        <title>The genome of black cottonwood, Populus trichocarpa (Torr. &amp; Gray).</title>
        <authorList>
            <person name="Tuskan G.A."/>
            <person name="Difazio S."/>
            <person name="Jansson S."/>
            <person name="Bohlmann J."/>
            <person name="Grigoriev I."/>
            <person name="Hellsten U."/>
            <person name="Putnam N."/>
            <person name="Ralph S."/>
            <person name="Rombauts S."/>
            <person name="Salamov A."/>
            <person name="Schein J."/>
            <person name="Sterck L."/>
            <person name="Aerts A."/>
            <person name="Bhalerao R.R."/>
            <person name="Bhalerao R.P."/>
            <person name="Blaudez D."/>
            <person name="Boerjan W."/>
            <person name="Brun A."/>
            <person name="Brunner A."/>
            <person name="Busov V."/>
            <person name="Campbell M."/>
            <person name="Carlson J."/>
            <person name="Chalot M."/>
            <person name="Chapman J."/>
            <person name="Chen G.L."/>
            <person name="Cooper D."/>
            <person name="Coutinho P.M."/>
            <person name="Couturier J."/>
            <person name="Covert S."/>
            <person name="Cronk Q."/>
            <person name="Cunningham R."/>
            <person name="Davis J."/>
            <person name="Degroeve S."/>
            <person name="Dejardin A."/>
            <person name="Depamphilis C."/>
            <person name="Detter J."/>
            <person name="Dirks B."/>
            <person name="Dubchak I."/>
            <person name="Duplessis S."/>
            <person name="Ehlting J."/>
            <person name="Ellis B."/>
            <person name="Gendler K."/>
            <person name="Goodstein D."/>
            <person name="Gribskov M."/>
            <person name="Grimwood J."/>
            <person name="Groover A."/>
            <person name="Gunter L."/>
            <person name="Hamberger B."/>
            <person name="Heinze B."/>
            <person name="Helariutta Y."/>
            <person name="Henrissat B."/>
            <person name="Holligan D."/>
            <person name="Holt R."/>
            <person name="Huang W."/>
            <person name="Islam-Faridi N."/>
            <person name="Jones S."/>
            <person name="Jones-Rhoades M."/>
            <person name="Jorgensen R."/>
            <person name="Joshi C."/>
            <person name="Kangasjarvi J."/>
            <person name="Karlsson J."/>
            <person name="Kelleher C."/>
            <person name="Kirkpatrick R."/>
            <person name="Kirst M."/>
            <person name="Kohler A."/>
            <person name="Kalluri U."/>
            <person name="Larimer F."/>
            <person name="Leebens-Mack J."/>
            <person name="Leple J.C."/>
            <person name="Locascio P."/>
            <person name="Lou Y."/>
            <person name="Lucas S."/>
            <person name="Martin F."/>
            <person name="Montanini B."/>
            <person name="Napoli C."/>
            <person name="Nelson D.R."/>
            <person name="Nelson C."/>
            <person name="Nieminen K."/>
            <person name="Nilsson O."/>
            <person name="Pereda V."/>
            <person name="Peter G."/>
            <person name="Philippe R."/>
            <person name="Pilate G."/>
            <person name="Poliakov A."/>
            <person name="Razumovskaya J."/>
            <person name="Richardson P."/>
            <person name="Rinaldi C."/>
            <person name="Ritland K."/>
            <person name="Rouze P."/>
            <person name="Ryaboy D."/>
            <person name="Schmutz J."/>
            <person name="Schrader J."/>
            <person name="Segerman B."/>
            <person name="Shin H."/>
            <person name="Siddiqui A."/>
            <person name="Sterky F."/>
            <person name="Terry A."/>
            <person name="Tsai C.J."/>
            <person name="Uberbacher E."/>
            <person name="Unneberg P."/>
            <person name="Vahala J."/>
            <person name="Wall K."/>
            <person name="Wessler S."/>
            <person name="Yang G."/>
            <person name="Yin T."/>
            <person name="Douglas C."/>
            <person name="Marra M."/>
            <person name="Sandberg G."/>
            <person name="Van de Peer Y."/>
            <person name="Rokhsar D."/>
        </authorList>
    </citation>
    <scope>NUCLEOTIDE SEQUENCE [LARGE SCALE GENOMIC DNA]</scope>
    <source>
        <strain evidence="14">cv. Nisqually</strain>
        <strain evidence="12">Nisqually-1</strain>
    </source>
</reference>
<evidence type="ECO:0000256" key="9">
    <source>
        <dbReference type="PIRSR" id="PIRSR621190-2"/>
    </source>
</evidence>
<keyword evidence="6" id="KW-0482">Metalloprotease</keyword>